<sequence>MSFRDQEMDKSTCQALSHLMYSMLTFH</sequence>
<organism evidence="1">
    <name type="scientific">Rhizophora mucronata</name>
    <name type="common">Asiatic mangrove</name>
    <dbReference type="NCBI Taxonomy" id="61149"/>
    <lineage>
        <taxon>Eukaryota</taxon>
        <taxon>Viridiplantae</taxon>
        <taxon>Streptophyta</taxon>
        <taxon>Embryophyta</taxon>
        <taxon>Tracheophyta</taxon>
        <taxon>Spermatophyta</taxon>
        <taxon>Magnoliopsida</taxon>
        <taxon>eudicotyledons</taxon>
        <taxon>Gunneridae</taxon>
        <taxon>Pentapetalae</taxon>
        <taxon>rosids</taxon>
        <taxon>fabids</taxon>
        <taxon>Malpighiales</taxon>
        <taxon>Rhizophoraceae</taxon>
        <taxon>Rhizophora</taxon>
    </lineage>
</organism>
<protein>
    <submittedName>
        <fullName evidence="1">CBS domain-containing protein CBSCBSPB3 isoform X2</fullName>
    </submittedName>
</protein>
<accession>A0A2P2KKI0</accession>
<reference evidence="1" key="1">
    <citation type="submission" date="2018-02" db="EMBL/GenBank/DDBJ databases">
        <title>Rhizophora mucronata_Transcriptome.</title>
        <authorList>
            <person name="Meera S.P."/>
            <person name="Sreeshan A."/>
            <person name="Augustine A."/>
        </authorList>
    </citation>
    <scope>NUCLEOTIDE SEQUENCE</scope>
    <source>
        <tissue evidence="1">Leaf</tissue>
    </source>
</reference>
<dbReference type="AlphaFoldDB" id="A0A2P2KKI0"/>
<dbReference type="EMBL" id="GGEC01025747">
    <property type="protein sequence ID" value="MBX06231.1"/>
    <property type="molecule type" value="Transcribed_RNA"/>
</dbReference>
<name>A0A2P2KKI0_RHIMU</name>
<evidence type="ECO:0000313" key="1">
    <source>
        <dbReference type="EMBL" id="MBX06231.1"/>
    </source>
</evidence>
<proteinExistence type="predicted"/>